<keyword evidence="3" id="KW-1185">Reference proteome</keyword>
<feature type="chain" id="PRO_5013194590" description="Aspartyl protease" evidence="1">
    <location>
        <begin position="21"/>
        <end position="295"/>
    </location>
</feature>
<evidence type="ECO:0000256" key="1">
    <source>
        <dbReference type="SAM" id="SignalP"/>
    </source>
</evidence>
<keyword evidence="1" id="KW-0732">Signal</keyword>
<accession>A0A291QZ84</accession>
<gene>
    <name evidence="2" type="ORF">COR50_19850</name>
</gene>
<organism evidence="2 3">
    <name type="scientific">Chitinophaga caeni</name>
    <dbReference type="NCBI Taxonomy" id="2029983"/>
    <lineage>
        <taxon>Bacteria</taxon>
        <taxon>Pseudomonadati</taxon>
        <taxon>Bacteroidota</taxon>
        <taxon>Chitinophagia</taxon>
        <taxon>Chitinophagales</taxon>
        <taxon>Chitinophagaceae</taxon>
        <taxon>Chitinophaga</taxon>
    </lineage>
</organism>
<feature type="signal peptide" evidence="1">
    <location>
        <begin position="1"/>
        <end position="20"/>
    </location>
</feature>
<proteinExistence type="predicted"/>
<dbReference type="InterPro" id="IPR034122">
    <property type="entry name" value="Retropepsin-like_bacterial"/>
</dbReference>
<name>A0A291QZ84_9BACT</name>
<dbReference type="Proteomes" id="UP000220133">
    <property type="component" value="Chromosome"/>
</dbReference>
<dbReference type="EMBL" id="CP023777">
    <property type="protein sequence ID" value="ATL49245.1"/>
    <property type="molecule type" value="Genomic_DNA"/>
</dbReference>
<dbReference type="Gene3D" id="2.40.70.10">
    <property type="entry name" value="Acid Proteases"/>
    <property type="match status" value="1"/>
</dbReference>
<dbReference type="RefSeq" id="WP_098195613.1">
    <property type="nucleotide sequence ID" value="NZ_CP023777.1"/>
</dbReference>
<evidence type="ECO:0008006" key="4">
    <source>
        <dbReference type="Google" id="ProtNLM"/>
    </source>
</evidence>
<reference evidence="2 3" key="1">
    <citation type="submission" date="2017-10" db="EMBL/GenBank/DDBJ databases">
        <title>Paenichitinophaga pekingensis gen. nov., sp. nov., isolated from activated sludge.</title>
        <authorList>
            <person name="Jin D."/>
            <person name="Kong X."/>
            <person name="Deng Y."/>
            <person name="Bai Z."/>
        </authorList>
    </citation>
    <scope>NUCLEOTIDE SEQUENCE [LARGE SCALE GENOMIC DNA]</scope>
    <source>
        <strain evidence="2 3">13</strain>
    </source>
</reference>
<protein>
    <recommendedName>
        <fullName evidence="4">Aspartyl protease</fullName>
    </recommendedName>
</protein>
<sequence length="295" mass="33167">MKSIYILILTLFTAHASLHAQSKENEIPFQLLPSGHLLVKASVEGIEGNFIFDTGAGITVFVKQFSDKLKALKKEDGGYTGFRATGERLDIDLYQVKDFNLGPIHKDWQEVSSIEANFGGLDGIIALKFLENTAFTIDYEKKVIRLETAGSIREIKKSAQILPVQLEQSRDKSLTLFSYFKVNDTLKLQFSLDSGAGKDVYRINAKYMEALGIDKSDTAHVKTITKKSEVDENFVSHIYLAQVKKLACNNTASIGIENFRAQFLEGLIYDGIIWINWLGSKITFNLDEKELLIQR</sequence>
<dbReference type="AlphaFoldDB" id="A0A291QZ84"/>
<evidence type="ECO:0000313" key="3">
    <source>
        <dbReference type="Proteomes" id="UP000220133"/>
    </source>
</evidence>
<dbReference type="InterPro" id="IPR021109">
    <property type="entry name" value="Peptidase_aspartic_dom_sf"/>
</dbReference>
<dbReference type="OrthoDB" id="644381at2"/>
<dbReference type="CDD" id="cd05483">
    <property type="entry name" value="retropepsin_like_bacteria"/>
    <property type="match status" value="1"/>
</dbReference>
<evidence type="ECO:0000313" key="2">
    <source>
        <dbReference type="EMBL" id="ATL49245.1"/>
    </source>
</evidence>
<dbReference type="KEGG" id="cbae:COR50_19850"/>